<keyword evidence="8 11" id="KW-0496">Mitochondrion</keyword>
<dbReference type="FunFam" id="4.10.49.10:FF:000001">
    <property type="entry name" value="Cytochrome c oxidase subunit 7C"/>
    <property type="match status" value="1"/>
</dbReference>
<evidence type="ECO:0000256" key="7">
    <source>
        <dbReference type="ARBA" id="ARBA00022989"/>
    </source>
</evidence>
<keyword evidence="5 11" id="KW-0999">Mitochondrion inner membrane</keyword>
<proteinExistence type="inferred from homology"/>
<dbReference type="InterPro" id="IPR004202">
    <property type="entry name" value="COX7C/Cox8"/>
</dbReference>
<name>A0A9P8Q4E3_WICPI</name>
<feature type="transmembrane region" description="Helical" evidence="11">
    <location>
        <begin position="48"/>
        <end position="70"/>
    </location>
</feature>
<evidence type="ECO:0000313" key="13">
    <source>
        <dbReference type="Proteomes" id="UP000774326"/>
    </source>
</evidence>
<evidence type="ECO:0000313" key="12">
    <source>
        <dbReference type="EMBL" id="KAH3682950.1"/>
    </source>
</evidence>
<dbReference type="SUPFAM" id="SSF81427">
    <property type="entry name" value="Mitochondrial cytochrome c oxidase subunit VIIc (aka VIIIa)"/>
    <property type="match status" value="1"/>
</dbReference>
<evidence type="ECO:0000256" key="11">
    <source>
        <dbReference type="RuleBase" id="RU368123"/>
    </source>
</evidence>
<dbReference type="InterPro" id="IPR036636">
    <property type="entry name" value="COX7C/Cox8_sf"/>
</dbReference>
<protein>
    <recommendedName>
        <fullName evidence="10 11">Cytochrome c oxidase subunit 8, mitochondrial</fullName>
    </recommendedName>
    <alternativeName>
        <fullName evidence="11">Cytochrome c oxidase polypeptide VIII</fullName>
    </alternativeName>
</protein>
<evidence type="ECO:0000256" key="4">
    <source>
        <dbReference type="ARBA" id="ARBA00022692"/>
    </source>
</evidence>
<evidence type="ECO:0000256" key="6">
    <source>
        <dbReference type="ARBA" id="ARBA00022946"/>
    </source>
</evidence>
<keyword evidence="7 11" id="KW-1133">Transmembrane helix</keyword>
<gene>
    <name evidence="12" type="ORF">WICPIJ_006080</name>
</gene>
<comment type="subunit">
    <text evidence="11">Component of the cytochrome c oxidase (complex IV, CIV), a multisubunit enzyme composed of a catalytic core of 3 subunits and several supernumerary subunits. The complex exists as a monomer or a dimer and forms supercomplexes (SCs) in the inner mitochondrial membrane with ubiquinol-cytochrome c oxidoreductase (cytochrome b-c1 complex, complex III, CIII).</text>
</comment>
<evidence type="ECO:0000256" key="3">
    <source>
        <dbReference type="ARBA" id="ARBA00010514"/>
    </source>
</evidence>
<evidence type="ECO:0000256" key="8">
    <source>
        <dbReference type="ARBA" id="ARBA00023128"/>
    </source>
</evidence>
<dbReference type="Pfam" id="PF02935">
    <property type="entry name" value="COX7C"/>
    <property type="match status" value="1"/>
</dbReference>
<evidence type="ECO:0000256" key="1">
    <source>
        <dbReference type="ARBA" id="ARBA00004434"/>
    </source>
</evidence>
<sequence>MFFRQIVRNSIRQSQRTFSSTAKKSVHFEEGVYTNIPFKVHNRKIPYAIVHFSFFGLAFAIPFVAVYVQLKRSGAF</sequence>
<dbReference type="GO" id="GO:0045277">
    <property type="term" value="C:respiratory chain complex IV"/>
    <property type="evidence" value="ECO:0007669"/>
    <property type="project" value="UniProtKB-UniRule"/>
</dbReference>
<evidence type="ECO:0000256" key="10">
    <source>
        <dbReference type="ARBA" id="ARBA00071004"/>
    </source>
</evidence>
<keyword evidence="6 11" id="KW-0809">Transit peptide</keyword>
<dbReference type="Gene3D" id="4.10.49.10">
    <property type="entry name" value="Cytochrome c oxidase subunit VIIc"/>
    <property type="match status" value="1"/>
</dbReference>
<dbReference type="EMBL" id="JAEUBG010003318">
    <property type="protein sequence ID" value="KAH3682950.1"/>
    <property type="molecule type" value="Genomic_DNA"/>
</dbReference>
<comment type="caution">
    <text evidence="12">The sequence shown here is derived from an EMBL/GenBank/DDBJ whole genome shotgun (WGS) entry which is preliminary data.</text>
</comment>
<keyword evidence="4 11" id="KW-0812">Transmembrane</keyword>
<dbReference type="GO" id="GO:0006123">
    <property type="term" value="P:mitochondrial electron transport, cytochrome c to oxygen"/>
    <property type="evidence" value="ECO:0007669"/>
    <property type="project" value="UniProtKB-UniRule"/>
</dbReference>
<reference evidence="12" key="1">
    <citation type="journal article" date="2021" name="Open Biol.">
        <title>Shared evolutionary footprints suggest mitochondrial oxidative damage underlies multiple complex I losses in fungi.</title>
        <authorList>
            <person name="Schikora-Tamarit M.A."/>
            <person name="Marcet-Houben M."/>
            <person name="Nosek J."/>
            <person name="Gabaldon T."/>
        </authorList>
    </citation>
    <scope>NUCLEOTIDE SEQUENCE</scope>
    <source>
        <strain evidence="12">CBS2887</strain>
    </source>
</reference>
<organism evidence="12 13">
    <name type="scientific">Wickerhamomyces pijperi</name>
    <name type="common">Yeast</name>
    <name type="synonym">Pichia pijperi</name>
    <dbReference type="NCBI Taxonomy" id="599730"/>
    <lineage>
        <taxon>Eukaryota</taxon>
        <taxon>Fungi</taxon>
        <taxon>Dikarya</taxon>
        <taxon>Ascomycota</taxon>
        <taxon>Saccharomycotina</taxon>
        <taxon>Saccharomycetes</taxon>
        <taxon>Phaffomycetales</taxon>
        <taxon>Wickerhamomycetaceae</taxon>
        <taxon>Wickerhamomyces</taxon>
    </lineage>
</organism>
<dbReference type="AlphaFoldDB" id="A0A9P8Q4E3"/>
<comment type="function">
    <text evidence="11">Component of the cytochrome c oxidase, the last enzyme in the mitochondrial electron transport chain which drives oxidative phosphorylation. The respiratory chain contains 3 multisubunit complexes succinate dehydrogenase (complex II, CII), ubiquinol-cytochrome c oxidoreductase (cytochrome b-c1 complex, complex III, CIII) and cytochrome c oxidase (complex IV, CIV), that cooperate to transfer electrons derived from NADH and succinate to molecular oxygen, creating an electrochemical gradient over the inner membrane that drives transmembrane transport and the ATP synthase. Cytochrome c oxidase is the component of the respiratory chain that catalyzes the reduction of oxygen to water. Electrons originating from reduced cytochrome c in the intermembrane space (IMS) are transferred via the dinuclear copper A center (CU(A)) of subunit 2 and heme A of subunit 1 to the active site in subunit 1, a binuclear center (BNC) formed by heme A3 and copper B (CU(B)). The BNC reduces molecular oxygen to 2 water molecules using 4 electrons from cytochrome c in the IMS and 4 protons from the mitochondrial matrix.</text>
</comment>
<dbReference type="OrthoDB" id="9974841at2759"/>
<comment type="pathway">
    <text evidence="2 11">Energy metabolism; oxidative phosphorylation.</text>
</comment>
<dbReference type="PANTHER" id="PTHR13313">
    <property type="entry name" value="CYTOCHROME C OXIDASE SUBUNIT VIIC"/>
    <property type="match status" value="1"/>
</dbReference>
<keyword evidence="9 11" id="KW-0472">Membrane</keyword>
<dbReference type="CDD" id="cd00929">
    <property type="entry name" value="Cyt_c_Oxidase_VIIc"/>
    <property type="match status" value="1"/>
</dbReference>
<evidence type="ECO:0000256" key="9">
    <source>
        <dbReference type="ARBA" id="ARBA00023136"/>
    </source>
</evidence>
<keyword evidence="13" id="KW-1185">Reference proteome</keyword>
<dbReference type="PANTHER" id="PTHR13313:SF0">
    <property type="entry name" value="CYTOCHROME C OXIDASE SUBUNIT 7C, MITOCHONDRIAL"/>
    <property type="match status" value="1"/>
</dbReference>
<evidence type="ECO:0000256" key="5">
    <source>
        <dbReference type="ARBA" id="ARBA00022792"/>
    </source>
</evidence>
<comment type="similarity">
    <text evidence="3 11">Belongs to the cytochrome c oxidase VIIc family.</text>
</comment>
<reference evidence="12" key="2">
    <citation type="submission" date="2021-01" db="EMBL/GenBank/DDBJ databases">
        <authorList>
            <person name="Schikora-Tamarit M.A."/>
        </authorList>
    </citation>
    <scope>NUCLEOTIDE SEQUENCE</scope>
    <source>
        <strain evidence="12">CBS2887</strain>
    </source>
</reference>
<accession>A0A9P8Q4E3</accession>
<dbReference type="Proteomes" id="UP000774326">
    <property type="component" value="Unassembled WGS sequence"/>
</dbReference>
<evidence type="ECO:0000256" key="2">
    <source>
        <dbReference type="ARBA" id="ARBA00004673"/>
    </source>
</evidence>
<comment type="subcellular location">
    <subcellularLocation>
        <location evidence="1 11">Mitochondrion inner membrane</location>
        <topology evidence="1 11">Single-pass membrane protein</topology>
    </subcellularLocation>
</comment>
<dbReference type="GO" id="GO:0005743">
    <property type="term" value="C:mitochondrial inner membrane"/>
    <property type="evidence" value="ECO:0007669"/>
    <property type="project" value="UniProtKB-SubCell"/>
</dbReference>